<evidence type="ECO:0008006" key="3">
    <source>
        <dbReference type="Google" id="ProtNLM"/>
    </source>
</evidence>
<dbReference type="AlphaFoldDB" id="M3EK87"/>
<reference evidence="2" key="1">
    <citation type="journal article" date="2013" name="Genome Announc.">
        <title>Draft Genome Sequence of Streptomyces bottropensis ATCC 25435, a Bottromycin-Producing Actinomycete.</title>
        <authorList>
            <person name="Zhang H."/>
            <person name="Zhou W."/>
            <person name="Zhuang Y."/>
            <person name="Liang X."/>
            <person name="Liu T."/>
        </authorList>
    </citation>
    <scope>NUCLEOTIDE SEQUENCE [LARGE SCALE GENOMIC DNA]</scope>
    <source>
        <strain evidence="2">ATCC 25435</strain>
    </source>
</reference>
<accession>M3EK87</accession>
<dbReference type="SUPFAM" id="SSF54909">
    <property type="entry name" value="Dimeric alpha+beta barrel"/>
    <property type="match status" value="1"/>
</dbReference>
<evidence type="ECO:0000313" key="1">
    <source>
        <dbReference type="EMBL" id="EMF56786.1"/>
    </source>
</evidence>
<dbReference type="Proteomes" id="UP000030760">
    <property type="component" value="Unassembled WGS sequence"/>
</dbReference>
<sequence length="73" mass="7991">MKVALHTKVRADRIEEYEAAHRQVPEQLTVVIRAAGVGEWTTGAAVRLRPARHRTAGHAPGWITASELAGRVL</sequence>
<dbReference type="GO" id="GO:0016857">
    <property type="term" value="F:racemase and epimerase activity, acting on carbohydrates and derivatives"/>
    <property type="evidence" value="ECO:0007669"/>
    <property type="project" value="InterPro"/>
</dbReference>
<gene>
    <name evidence="1" type="ORF">SBD_1869</name>
</gene>
<dbReference type="InterPro" id="IPR008000">
    <property type="entry name" value="Rham/fucose_mutarotase"/>
</dbReference>
<organism evidence="1 2">
    <name type="scientific">Streptomyces bottropensis ATCC 25435</name>
    <dbReference type="NCBI Taxonomy" id="1054862"/>
    <lineage>
        <taxon>Bacteria</taxon>
        <taxon>Bacillati</taxon>
        <taxon>Actinomycetota</taxon>
        <taxon>Actinomycetes</taxon>
        <taxon>Kitasatosporales</taxon>
        <taxon>Streptomycetaceae</taxon>
        <taxon>Streptomyces</taxon>
    </lineage>
</organism>
<protein>
    <recommendedName>
        <fullName evidence="3">L-rhamnose mutarotase</fullName>
    </recommendedName>
</protein>
<proteinExistence type="predicted"/>
<dbReference type="EMBL" id="KB405060">
    <property type="protein sequence ID" value="EMF56786.1"/>
    <property type="molecule type" value="Genomic_DNA"/>
</dbReference>
<name>M3EK87_9ACTN</name>
<evidence type="ECO:0000313" key="2">
    <source>
        <dbReference type="Proteomes" id="UP000030760"/>
    </source>
</evidence>
<dbReference type="Gene3D" id="3.30.70.100">
    <property type="match status" value="1"/>
</dbReference>
<dbReference type="InterPro" id="IPR011008">
    <property type="entry name" value="Dimeric_a/b-barrel"/>
</dbReference>
<dbReference type="Pfam" id="PF05336">
    <property type="entry name" value="rhaM"/>
    <property type="match status" value="1"/>
</dbReference>